<dbReference type="Proteomes" id="UP001222770">
    <property type="component" value="Unassembled WGS sequence"/>
</dbReference>
<evidence type="ECO:0000256" key="1">
    <source>
        <dbReference type="SAM" id="Phobius"/>
    </source>
</evidence>
<keyword evidence="1" id="KW-0812">Transmembrane</keyword>
<feature type="transmembrane region" description="Helical" evidence="1">
    <location>
        <begin position="90"/>
        <end position="114"/>
    </location>
</feature>
<sequence>MTDPGQGAVLLNNLQPFLTTVLTLSIASERLVEVIKGFIPFLRTELSDASAEAKRRASLHVLSILAGVLTAFLTSSAFDDLLAPVGSTPLAIIALGLLASGGSGFWNAILSWVLQAKNLKKEEVAGVRAQNAASPANETEGVYGNLAIGNEQVSSNACYDVGE</sequence>
<gene>
    <name evidence="2" type="ORF">POM99_05255</name>
</gene>
<feature type="transmembrane region" description="Helical" evidence="1">
    <location>
        <begin position="59"/>
        <end position="78"/>
    </location>
</feature>
<reference evidence="2 3" key="1">
    <citation type="submission" date="2023-03" db="EMBL/GenBank/DDBJ databases">
        <title>Novosphingobium cyanobacteriorum sp. nov., isolated from a eutrophic reservoir during the Microcystis bloom period.</title>
        <authorList>
            <person name="Kang M."/>
            <person name="Le V."/>
            <person name="Ko S.-R."/>
            <person name="Lee S.-A."/>
            <person name="Ahn C.-Y."/>
        </authorList>
    </citation>
    <scope>NUCLEOTIDE SEQUENCE [LARGE SCALE GENOMIC DNA]</scope>
    <source>
        <strain evidence="2 3">HBC54</strain>
    </source>
</reference>
<organism evidence="2 3">
    <name type="scientific">Novosphingobium cyanobacteriorum</name>
    <dbReference type="NCBI Taxonomy" id="3024215"/>
    <lineage>
        <taxon>Bacteria</taxon>
        <taxon>Pseudomonadati</taxon>
        <taxon>Pseudomonadota</taxon>
        <taxon>Alphaproteobacteria</taxon>
        <taxon>Sphingomonadales</taxon>
        <taxon>Sphingomonadaceae</taxon>
        <taxon>Novosphingobium</taxon>
    </lineage>
</organism>
<keyword evidence="1" id="KW-0472">Membrane</keyword>
<protein>
    <recommendedName>
        <fullName evidence="4">Holin</fullName>
    </recommendedName>
</protein>
<dbReference type="EMBL" id="JAROCY010000004">
    <property type="protein sequence ID" value="MDF8332603.1"/>
    <property type="molecule type" value="Genomic_DNA"/>
</dbReference>
<accession>A0ABT6CGK5</accession>
<keyword evidence="1" id="KW-1133">Transmembrane helix</keyword>
<name>A0ABT6CGK5_9SPHN</name>
<keyword evidence="3" id="KW-1185">Reference proteome</keyword>
<evidence type="ECO:0000313" key="2">
    <source>
        <dbReference type="EMBL" id="MDF8332603.1"/>
    </source>
</evidence>
<proteinExistence type="predicted"/>
<dbReference type="RefSeq" id="WP_277275811.1">
    <property type="nucleotide sequence ID" value="NZ_JAROCY010000004.1"/>
</dbReference>
<comment type="caution">
    <text evidence="2">The sequence shown here is derived from an EMBL/GenBank/DDBJ whole genome shotgun (WGS) entry which is preliminary data.</text>
</comment>
<evidence type="ECO:0008006" key="4">
    <source>
        <dbReference type="Google" id="ProtNLM"/>
    </source>
</evidence>
<evidence type="ECO:0000313" key="3">
    <source>
        <dbReference type="Proteomes" id="UP001222770"/>
    </source>
</evidence>